<proteinExistence type="predicted"/>
<dbReference type="Proteomes" id="UP000596742">
    <property type="component" value="Unassembled WGS sequence"/>
</dbReference>
<feature type="domain" description="PHD-type" evidence="5">
    <location>
        <begin position="319"/>
        <end position="367"/>
    </location>
</feature>
<dbReference type="InterPro" id="IPR019787">
    <property type="entry name" value="Znf_PHD-finger"/>
</dbReference>
<evidence type="ECO:0000256" key="2">
    <source>
        <dbReference type="ARBA" id="ARBA00022771"/>
    </source>
</evidence>
<dbReference type="SMART" id="SM00249">
    <property type="entry name" value="PHD"/>
    <property type="match status" value="1"/>
</dbReference>
<dbReference type="PANTHER" id="PTHR47526">
    <property type="entry name" value="ATP-DEPENDENT DNA HELICASE"/>
    <property type="match status" value="1"/>
</dbReference>
<name>A0A8B6D924_MYTGA</name>
<dbReference type="OrthoDB" id="6132274at2759"/>
<evidence type="ECO:0000259" key="5">
    <source>
        <dbReference type="PROSITE" id="PS50016"/>
    </source>
</evidence>
<dbReference type="SUPFAM" id="SSF52980">
    <property type="entry name" value="Restriction endonuclease-like"/>
    <property type="match status" value="1"/>
</dbReference>
<accession>A0A8B6D924</accession>
<protein>
    <recommendedName>
        <fullName evidence="5">PHD-type domain-containing protein</fullName>
    </recommendedName>
</protein>
<dbReference type="GO" id="GO:0006281">
    <property type="term" value="P:DNA repair"/>
    <property type="evidence" value="ECO:0007669"/>
    <property type="project" value="UniProtKB-ARBA"/>
</dbReference>
<evidence type="ECO:0000256" key="4">
    <source>
        <dbReference type="PROSITE-ProRule" id="PRU00146"/>
    </source>
</evidence>
<dbReference type="PANTHER" id="PTHR47526:SF3">
    <property type="entry name" value="PHD-TYPE DOMAIN-CONTAINING PROTEIN"/>
    <property type="match status" value="1"/>
</dbReference>
<keyword evidence="1" id="KW-0479">Metal-binding</keyword>
<keyword evidence="2 4" id="KW-0863">Zinc-finger</keyword>
<dbReference type="PROSITE" id="PS50016">
    <property type="entry name" value="ZF_PHD_2"/>
    <property type="match status" value="1"/>
</dbReference>
<gene>
    <name evidence="6" type="ORF">MGAL_10B024460</name>
</gene>
<dbReference type="InterPro" id="IPR001965">
    <property type="entry name" value="Znf_PHD"/>
</dbReference>
<dbReference type="InterPro" id="IPR013083">
    <property type="entry name" value="Znf_RING/FYVE/PHD"/>
</dbReference>
<reference evidence="6" key="1">
    <citation type="submission" date="2018-11" db="EMBL/GenBank/DDBJ databases">
        <authorList>
            <person name="Alioto T."/>
            <person name="Alioto T."/>
        </authorList>
    </citation>
    <scope>NUCLEOTIDE SEQUENCE</scope>
</reference>
<dbReference type="Gene3D" id="3.90.320.10">
    <property type="match status" value="1"/>
</dbReference>
<evidence type="ECO:0000313" key="6">
    <source>
        <dbReference type="EMBL" id="VDI16886.1"/>
    </source>
</evidence>
<dbReference type="CDD" id="cd22343">
    <property type="entry name" value="PDDEXK_lambda_exonuclease-like"/>
    <property type="match status" value="1"/>
</dbReference>
<sequence>MPPPEVIDDLYSLIPNAAFFTSVTTPSQIQEPQPVTKTDKFPKLLTTFQDNDTDPNDLDLKCKFLFETYSCSSYQSANLEVATRNQSVSPLWFQHRMGRVTASKAHDVLTRQATTPSANLVKRIVGYTSYDLSKKVAVKWGIDHEEECRQSYARHQTQQHLDFSCTQSGFHVSSENPFLGASPDVITNCQCCGRGIVKIKCPYKHKDNTIEHAAAIDSTFCLDKNLNLKTNHRYYTQIQFQMYILKVTYCDFVVYTKCKPLPSLVIIRVPIDINFCNSMIVKCNRFIQDYVVKELITRDLENQPATTSSTQDDNNNVTETWCLCSEPEYGRMIKCDNLDCPYQWFHYKCVNIRRKPRGKWYCLNCEK</sequence>
<evidence type="ECO:0000256" key="1">
    <source>
        <dbReference type="ARBA" id="ARBA00022723"/>
    </source>
</evidence>
<comment type="caution">
    <text evidence="6">The sequence shown here is derived from an EMBL/GenBank/DDBJ whole genome shotgun (WGS) entry which is preliminary data.</text>
</comment>
<dbReference type="AlphaFoldDB" id="A0A8B6D924"/>
<dbReference type="PROSITE" id="PS01359">
    <property type="entry name" value="ZF_PHD_1"/>
    <property type="match status" value="1"/>
</dbReference>
<dbReference type="Gene3D" id="3.30.40.10">
    <property type="entry name" value="Zinc/RING finger domain, C3HC4 (zinc finger)"/>
    <property type="match status" value="1"/>
</dbReference>
<dbReference type="Pfam" id="PF09588">
    <property type="entry name" value="YqaJ"/>
    <property type="match status" value="1"/>
</dbReference>
<dbReference type="SUPFAM" id="SSF57903">
    <property type="entry name" value="FYVE/PHD zinc finger"/>
    <property type="match status" value="1"/>
</dbReference>
<dbReference type="InterPro" id="IPR011335">
    <property type="entry name" value="Restrct_endonuc-II-like"/>
</dbReference>
<dbReference type="InterPro" id="IPR019786">
    <property type="entry name" value="Zinc_finger_PHD-type_CS"/>
</dbReference>
<keyword evidence="7" id="KW-1185">Reference proteome</keyword>
<dbReference type="InterPro" id="IPR011604">
    <property type="entry name" value="PDDEXK-like_dom_sf"/>
</dbReference>
<dbReference type="GO" id="GO:0008270">
    <property type="term" value="F:zinc ion binding"/>
    <property type="evidence" value="ECO:0007669"/>
    <property type="project" value="UniProtKB-KW"/>
</dbReference>
<dbReference type="CDD" id="cd15505">
    <property type="entry name" value="PHD_ING"/>
    <property type="match status" value="1"/>
</dbReference>
<keyword evidence="3" id="KW-0862">Zinc</keyword>
<evidence type="ECO:0000256" key="3">
    <source>
        <dbReference type="ARBA" id="ARBA00022833"/>
    </source>
</evidence>
<evidence type="ECO:0000313" key="7">
    <source>
        <dbReference type="Proteomes" id="UP000596742"/>
    </source>
</evidence>
<dbReference type="EMBL" id="UYJE01003136">
    <property type="protein sequence ID" value="VDI16886.1"/>
    <property type="molecule type" value="Genomic_DNA"/>
</dbReference>
<dbReference type="InterPro" id="IPR019080">
    <property type="entry name" value="YqaJ_viral_recombinase"/>
</dbReference>
<organism evidence="6 7">
    <name type="scientific">Mytilus galloprovincialis</name>
    <name type="common">Mediterranean mussel</name>
    <dbReference type="NCBI Taxonomy" id="29158"/>
    <lineage>
        <taxon>Eukaryota</taxon>
        <taxon>Metazoa</taxon>
        <taxon>Spiralia</taxon>
        <taxon>Lophotrochozoa</taxon>
        <taxon>Mollusca</taxon>
        <taxon>Bivalvia</taxon>
        <taxon>Autobranchia</taxon>
        <taxon>Pteriomorphia</taxon>
        <taxon>Mytilida</taxon>
        <taxon>Mytiloidea</taxon>
        <taxon>Mytilidae</taxon>
        <taxon>Mytilinae</taxon>
        <taxon>Mytilus</taxon>
    </lineage>
</organism>
<dbReference type="InterPro" id="IPR011011">
    <property type="entry name" value="Znf_FYVE_PHD"/>
</dbReference>